<dbReference type="EMBL" id="BARV01025569">
    <property type="protein sequence ID" value="GAI45396.1"/>
    <property type="molecule type" value="Genomic_DNA"/>
</dbReference>
<gene>
    <name evidence="1" type="ORF">S06H3_41483</name>
</gene>
<name>X1PSA2_9ZZZZ</name>
<evidence type="ECO:0000313" key="1">
    <source>
        <dbReference type="EMBL" id="GAI45396.1"/>
    </source>
</evidence>
<dbReference type="AlphaFoldDB" id="X1PSA2"/>
<sequence length="61" mass="7150">MSLNEKWASPEDFATLFQYFWHRDFPIDQKATGARRADWTIHIGIVVRNIADLVGLVTRFQ</sequence>
<proteinExistence type="predicted"/>
<protein>
    <submittedName>
        <fullName evidence="1">Uncharacterized protein</fullName>
    </submittedName>
</protein>
<organism evidence="1">
    <name type="scientific">marine sediment metagenome</name>
    <dbReference type="NCBI Taxonomy" id="412755"/>
    <lineage>
        <taxon>unclassified sequences</taxon>
        <taxon>metagenomes</taxon>
        <taxon>ecological metagenomes</taxon>
    </lineage>
</organism>
<reference evidence="1" key="1">
    <citation type="journal article" date="2014" name="Front. Microbiol.">
        <title>High frequency of phylogenetically diverse reductive dehalogenase-homologous genes in deep subseafloor sedimentary metagenomes.</title>
        <authorList>
            <person name="Kawai M."/>
            <person name="Futagami T."/>
            <person name="Toyoda A."/>
            <person name="Takaki Y."/>
            <person name="Nishi S."/>
            <person name="Hori S."/>
            <person name="Arai W."/>
            <person name="Tsubouchi T."/>
            <person name="Morono Y."/>
            <person name="Uchiyama I."/>
            <person name="Ito T."/>
            <person name="Fujiyama A."/>
            <person name="Inagaki F."/>
            <person name="Takami H."/>
        </authorList>
    </citation>
    <scope>NUCLEOTIDE SEQUENCE</scope>
    <source>
        <strain evidence="1">Expedition CK06-06</strain>
    </source>
</reference>
<feature type="non-terminal residue" evidence="1">
    <location>
        <position position="61"/>
    </location>
</feature>
<comment type="caution">
    <text evidence="1">The sequence shown here is derived from an EMBL/GenBank/DDBJ whole genome shotgun (WGS) entry which is preliminary data.</text>
</comment>
<accession>X1PSA2</accession>